<sequence length="58" mass="6618">MKEIPEHFPIRLLDRKEAMTGNTLGVSSTNYFAGWTSYLSSALPLWGQLVLRTFLIDM</sequence>
<proteinExistence type="predicted"/>
<evidence type="ECO:0000313" key="1">
    <source>
        <dbReference type="EMBL" id="EMM70901.1"/>
    </source>
</evidence>
<organism evidence="1 2">
    <name type="scientific">Leptospira weilii str. 2006001855</name>
    <dbReference type="NCBI Taxonomy" id="996804"/>
    <lineage>
        <taxon>Bacteria</taxon>
        <taxon>Pseudomonadati</taxon>
        <taxon>Spirochaetota</taxon>
        <taxon>Spirochaetia</taxon>
        <taxon>Leptospirales</taxon>
        <taxon>Leptospiraceae</taxon>
        <taxon>Leptospira</taxon>
    </lineage>
</organism>
<reference evidence="1 2" key="1">
    <citation type="submission" date="2013-01" db="EMBL/GenBank/DDBJ databases">
        <authorList>
            <person name="Harkins D.M."/>
            <person name="Durkin A.S."/>
            <person name="Brinkac L.M."/>
            <person name="Haft D.H."/>
            <person name="Selengut J.D."/>
            <person name="Sanka R."/>
            <person name="DePew J."/>
            <person name="Purushe J."/>
            <person name="Hospenthal D.R."/>
            <person name="Murray C.K."/>
            <person name="Pimentel G."/>
            <person name="Wasfy M."/>
            <person name="Vinetz J.M."/>
            <person name="Sutton G.G."/>
            <person name="Nierman W.C."/>
            <person name="Fouts D.E."/>
        </authorList>
    </citation>
    <scope>NUCLEOTIDE SEQUENCE [LARGE SCALE GENOMIC DNA]</scope>
    <source>
        <strain evidence="1 2">2006001855</strain>
    </source>
</reference>
<protein>
    <submittedName>
        <fullName evidence="1">Uncharacterized protein</fullName>
    </submittedName>
</protein>
<dbReference type="EMBL" id="AFJM02000064">
    <property type="protein sequence ID" value="EMM70901.1"/>
    <property type="molecule type" value="Genomic_DNA"/>
</dbReference>
<dbReference type="Proteomes" id="UP000012101">
    <property type="component" value="Unassembled WGS sequence"/>
</dbReference>
<dbReference type="AlphaFoldDB" id="M6FVU0"/>
<gene>
    <name evidence="1" type="ORF">LEP1GSC038_0030</name>
</gene>
<evidence type="ECO:0000313" key="2">
    <source>
        <dbReference type="Proteomes" id="UP000012101"/>
    </source>
</evidence>
<name>M6FVU0_9LEPT</name>
<comment type="caution">
    <text evidence="1">The sequence shown here is derived from an EMBL/GenBank/DDBJ whole genome shotgun (WGS) entry which is preliminary data.</text>
</comment>
<accession>M6FVU0</accession>